<keyword evidence="2 4" id="KW-0863">Zinc-finger</keyword>
<dbReference type="PROSITE" id="PS50158">
    <property type="entry name" value="ZF_CCHC"/>
    <property type="match status" value="1"/>
</dbReference>
<dbReference type="PANTHER" id="PTHR31973:SF113">
    <property type="entry name" value="PROTEIN FAR1-RELATED SEQUENCE 5-LIKE"/>
    <property type="match status" value="1"/>
</dbReference>
<dbReference type="PANTHER" id="PTHR31973">
    <property type="entry name" value="POLYPROTEIN, PUTATIVE-RELATED"/>
    <property type="match status" value="1"/>
</dbReference>
<dbReference type="GO" id="GO:0008270">
    <property type="term" value="F:zinc ion binding"/>
    <property type="evidence" value="ECO:0007669"/>
    <property type="project" value="UniProtKB-KW"/>
</dbReference>
<organism evidence="8 9">
    <name type="scientific">Cannabis sativa</name>
    <name type="common">Hemp</name>
    <name type="synonym">Marijuana</name>
    <dbReference type="NCBI Taxonomy" id="3483"/>
    <lineage>
        <taxon>Eukaryota</taxon>
        <taxon>Viridiplantae</taxon>
        <taxon>Streptophyta</taxon>
        <taxon>Embryophyta</taxon>
        <taxon>Tracheophyta</taxon>
        <taxon>Spermatophyta</taxon>
        <taxon>Magnoliopsida</taxon>
        <taxon>eudicotyledons</taxon>
        <taxon>Gunneridae</taxon>
        <taxon>Pentapetalae</taxon>
        <taxon>rosids</taxon>
        <taxon>fabids</taxon>
        <taxon>Rosales</taxon>
        <taxon>Cannabaceae</taxon>
        <taxon>Cannabis</taxon>
    </lineage>
</organism>
<protein>
    <recommendedName>
        <fullName evidence="10">SWIM-type domain-containing protein</fullName>
    </recommendedName>
</protein>
<dbReference type="Gramene" id="evm.model.07.1908">
    <property type="protein sequence ID" value="cds.evm.model.07.1908"/>
    <property type="gene ID" value="evm.TU.07.1908"/>
</dbReference>
<evidence type="ECO:0000313" key="8">
    <source>
        <dbReference type="EnsemblPlants" id="cds.evm.model.07.1908"/>
    </source>
</evidence>
<dbReference type="AlphaFoldDB" id="A0A803Q498"/>
<dbReference type="Pfam" id="PF04434">
    <property type="entry name" value="SWIM"/>
    <property type="match status" value="1"/>
</dbReference>
<dbReference type="SMART" id="SM00575">
    <property type="entry name" value="ZnF_PMZ"/>
    <property type="match status" value="1"/>
</dbReference>
<dbReference type="EnsemblPlants" id="evm.model.07.1908">
    <property type="protein sequence ID" value="cds.evm.model.07.1908"/>
    <property type="gene ID" value="evm.TU.07.1908"/>
</dbReference>
<dbReference type="GO" id="GO:0003676">
    <property type="term" value="F:nucleic acid binding"/>
    <property type="evidence" value="ECO:0007669"/>
    <property type="project" value="InterPro"/>
</dbReference>
<feature type="region of interest" description="Disordered" evidence="5">
    <location>
        <begin position="129"/>
        <end position="151"/>
    </location>
</feature>
<proteinExistence type="predicted"/>
<reference evidence="8" key="1">
    <citation type="submission" date="2018-11" db="EMBL/GenBank/DDBJ databases">
        <authorList>
            <person name="Grassa J C."/>
        </authorList>
    </citation>
    <scope>NUCLEOTIDE SEQUENCE [LARGE SCALE GENOMIC DNA]</scope>
</reference>
<dbReference type="InterPro" id="IPR006564">
    <property type="entry name" value="Znf_PMZ"/>
</dbReference>
<feature type="domain" description="CCHC-type" evidence="6">
    <location>
        <begin position="772"/>
        <end position="788"/>
    </location>
</feature>
<accession>A0A803Q498</accession>
<evidence type="ECO:0000256" key="3">
    <source>
        <dbReference type="ARBA" id="ARBA00022833"/>
    </source>
</evidence>
<feature type="region of interest" description="Disordered" evidence="5">
    <location>
        <begin position="951"/>
        <end position="979"/>
    </location>
</feature>
<dbReference type="InterPro" id="IPR001878">
    <property type="entry name" value="Znf_CCHC"/>
</dbReference>
<dbReference type="InterPro" id="IPR007527">
    <property type="entry name" value="Znf_SWIM"/>
</dbReference>
<dbReference type="Pfam" id="PF10551">
    <property type="entry name" value="MULE"/>
    <property type="match status" value="1"/>
</dbReference>
<evidence type="ECO:0008006" key="10">
    <source>
        <dbReference type="Google" id="ProtNLM"/>
    </source>
</evidence>
<sequence>MTTLNVFVNYDGHWDDNKCYVDFKMTGILVPKDTTYKKLLGLLSKELNIKPSEQSITVQYQVSPGSPPITILTDGGVLFYLELKKKDPVLTGFPLCITVEDRRLAVNNPALPINQVQPVEQPNEIANGEEQDESNHLNAMPTPTNSDNHTSDNHIFDDVYDSPMEVETVEAVNKNDHSILTRSRALREAKASSSKRRPYKKRKLKRLAVSDYETTNTIISEYHYSEIAAKQLYKNKDVLKKVVSMFAIRNNFQYKVRRSDKRFFLVTCLDQSCKWLLRASKYLKTDMFIVRKYVPTHTCSLDVKGDHRQASSRVIGECIKSKYKLLGETSYSPYDIMRDMKDEYGVSISYEKAWRARECALEMIRGAPEESYENILSYLYTLKNKNPGSVTHLGTDNDSHFKYLFIALGASLCGWPHCRPVIVVDETFLKAKHSRTLFTACAKDANDKIFPLAFGISDFDNDASWDWFLTKLKDAYGERDGLCIISDQQSNICASVKKVYPNAKHGFCMTHVLNNLKANFKSCGKEIVPTFIAAARSYIKDDFEYYMKQLDNIDVGIRPYLAEVGHEKWSRAFFTGGRYSIMTANIAESMNIVDGSAREMPVAALVEWLINWTEKWFTEKRQEAESTVTVLAAATEKVLRENQVAALPLVVLPIDSNLSRVYDGDSLFIVNLDEKTCSCRRFNLDQIPCRHALAVIAKKRLNPYAYCSRYYKREELLATYQEIIYLLGNPRTWSIPDDVKSMEVLPPISTEKSSRIKRKRLSFSGEHNSKSRCGRCGQPGHNRKTCKSLSSSRSSLSVGRRSTRLSRRITSDEEDPSDEMDDEFQSDEALNEVPFDDAAYETEVVKQLTFDEAANENEVAQVKPSDEVANGNEAANEMPSNEVKTEIPSDEIANGNEVVKEMPSTEVKNEISSVPSVKVTSELPSVEVASDIPSEEVANGIPSEVANEIPSTEVAQEVPSTEVAQEAPSAEVAQEVPVA</sequence>
<keyword evidence="9" id="KW-1185">Reference proteome</keyword>
<dbReference type="InterPro" id="IPR018289">
    <property type="entry name" value="MULE_transposase_dom"/>
</dbReference>
<evidence type="ECO:0000256" key="5">
    <source>
        <dbReference type="SAM" id="MobiDB-lite"/>
    </source>
</evidence>
<feature type="compositionally biased region" description="Low complexity" evidence="5">
    <location>
        <begin position="788"/>
        <end position="800"/>
    </location>
</feature>
<dbReference type="EMBL" id="UZAU01000677">
    <property type="status" value="NOT_ANNOTATED_CDS"/>
    <property type="molecule type" value="Genomic_DNA"/>
</dbReference>
<dbReference type="Pfam" id="PF03108">
    <property type="entry name" value="DBD_Tnp_Mut"/>
    <property type="match status" value="1"/>
</dbReference>
<keyword evidence="3" id="KW-0862">Zinc</keyword>
<dbReference type="Proteomes" id="UP000596661">
    <property type="component" value="Chromosome 7"/>
</dbReference>
<feature type="compositionally biased region" description="Acidic residues" evidence="5">
    <location>
        <begin position="812"/>
        <end position="825"/>
    </location>
</feature>
<name>A0A803Q498_CANSA</name>
<dbReference type="PROSITE" id="PS50966">
    <property type="entry name" value="ZF_SWIM"/>
    <property type="match status" value="1"/>
</dbReference>
<feature type="compositionally biased region" description="Polar residues" evidence="5">
    <location>
        <begin position="951"/>
        <end position="963"/>
    </location>
</feature>
<dbReference type="OrthoDB" id="683469at2759"/>
<evidence type="ECO:0000256" key="1">
    <source>
        <dbReference type="ARBA" id="ARBA00022723"/>
    </source>
</evidence>
<feature type="region of interest" description="Disordered" evidence="5">
    <location>
        <begin position="856"/>
        <end position="894"/>
    </location>
</feature>
<feature type="domain" description="SWIM-type" evidence="7">
    <location>
        <begin position="668"/>
        <end position="700"/>
    </location>
</feature>
<keyword evidence="1" id="KW-0479">Metal-binding</keyword>
<evidence type="ECO:0000256" key="2">
    <source>
        <dbReference type="ARBA" id="ARBA00022771"/>
    </source>
</evidence>
<gene>
    <name evidence="8" type="primary">LOC115721912</name>
</gene>
<feature type="region of interest" description="Disordered" evidence="5">
    <location>
        <begin position="760"/>
        <end position="825"/>
    </location>
</feature>
<evidence type="ECO:0000313" key="9">
    <source>
        <dbReference type="Proteomes" id="UP000596661"/>
    </source>
</evidence>
<dbReference type="OMA" id="WICTASA"/>
<evidence type="ECO:0000256" key="4">
    <source>
        <dbReference type="PROSITE-ProRule" id="PRU00047"/>
    </source>
</evidence>
<evidence type="ECO:0000259" key="6">
    <source>
        <dbReference type="PROSITE" id="PS50158"/>
    </source>
</evidence>
<dbReference type="InterPro" id="IPR004332">
    <property type="entry name" value="Transposase_MuDR"/>
</dbReference>
<evidence type="ECO:0000259" key="7">
    <source>
        <dbReference type="PROSITE" id="PS50966"/>
    </source>
</evidence>
<reference evidence="8" key="2">
    <citation type="submission" date="2021-03" db="UniProtKB">
        <authorList>
            <consortium name="EnsemblPlants"/>
        </authorList>
    </citation>
    <scope>IDENTIFICATION</scope>
</reference>